<dbReference type="STRING" id="1305764.R9PK96"/>
<feature type="compositionally biased region" description="Polar residues" evidence="8">
    <location>
        <begin position="267"/>
        <end position="277"/>
    </location>
</feature>
<dbReference type="FunFam" id="3.10.110.10:FF:000031">
    <property type="entry name" value="Ubiquitin-conjugating enzyme E2 22"/>
    <property type="match status" value="1"/>
</dbReference>
<feature type="domain" description="UBC core" evidence="9">
    <location>
        <begin position="82"/>
        <end position="229"/>
    </location>
</feature>
<dbReference type="SMART" id="SM00212">
    <property type="entry name" value="UBCc"/>
    <property type="match status" value="1"/>
</dbReference>
<protein>
    <recommendedName>
        <fullName evidence="1">E2 ubiquitin-conjugating enzyme</fullName>
        <ecNumber evidence="1">2.3.2.23</ecNumber>
    </recommendedName>
</protein>
<dbReference type="GeneID" id="24111406"/>
<dbReference type="Proteomes" id="UP000014071">
    <property type="component" value="Unassembled WGS sequence"/>
</dbReference>
<dbReference type="AlphaFoldDB" id="R9PK96"/>
<dbReference type="eggNOG" id="KOG0423">
    <property type="taxonomic scope" value="Eukaryota"/>
</dbReference>
<evidence type="ECO:0000256" key="6">
    <source>
        <dbReference type="PROSITE-ProRule" id="PRU10133"/>
    </source>
</evidence>
<feature type="active site" description="Glycyl thioester intermediate" evidence="6">
    <location>
        <position position="167"/>
    </location>
</feature>
<dbReference type="Gene3D" id="3.10.110.10">
    <property type="entry name" value="Ubiquitin Conjugating Enzyme"/>
    <property type="match status" value="1"/>
</dbReference>
<keyword evidence="4 7" id="KW-0833">Ubl conjugation pathway</keyword>
<keyword evidence="3 7" id="KW-0547">Nucleotide-binding</keyword>
<organism evidence="10 11">
    <name type="scientific">Pseudozyma hubeiensis (strain SY62)</name>
    <name type="common">Yeast</name>
    <dbReference type="NCBI Taxonomy" id="1305764"/>
    <lineage>
        <taxon>Eukaryota</taxon>
        <taxon>Fungi</taxon>
        <taxon>Dikarya</taxon>
        <taxon>Basidiomycota</taxon>
        <taxon>Ustilaginomycotina</taxon>
        <taxon>Ustilaginomycetes</taxon>
        <taxon>Ustilaginales</taxon>
        <taxon>Ustilaginaceae</taxon>
        <taxon>Pseudozyma</taxon>
    </lineage>
</organism>
<evidence type="ECO:0000256" key="1">
    <source>
        <dbReference type="ARBA" id="ARBA00012486"/>
    </source>
</evidence>
<proteinExistence type="inferred from homology"/>
<dbReference type="RefSeq" id="XP_012192127.1">
    <property type="nucleotide sequence ID" value="XM_012336737.1"/>
</dbReference>
<dbReference type="GO" id="GO:0061631">
    <property type="term" value="F:ubiquitin conjugating enzyme activity"/>
    <property type="evidence" value="ECO:0007669"/>
    <property type="project" value="UniProtKB-EC"/>
</dbReference>
<evidence type="ECO:0000313" key="11">
    <source>
        <dbReference type="Proteomes" id="UP000014071"/>
    </source>
</evidence>
<dbReference type="GO" id="GO:0005524">
    <property type="term" value="F:ATP binding"/>
    <property type="evidence" value="ECO:0007669"/>
    <property type="project" value="UniProtKB-UniRule"/>
</dbReference>
<evidence type="ECO:0000256" key="8">
    <source>
        <dbReference type="SAM" id="MobiDB-lite"/>
    </source>
</evidence>
<evidence type="ECO:0000259" key="9">
    <source>
        <dbReference type="PROSITE" id="PS50127"/>
    </source>
</evidence>
<sequence>MMMEMEMLREGEASRRSASIALASISKANGLVTVCSERMLRSDLFHNHHHHHRKANLDNTSPSPPPPPSPPHIPTREMVSPTTIKSLIRELTSLSRSPPADIRVSLSETDILSFQAYILGPHSTPYSGGYFRILFDFTDVDFPTHPPRCTFSTPIFHPNVSRTGEICVSSLKKDWKKEYGIERILTTIKCLLIEPNPDSALDAEASRLMQEDWDEYVETARLWTSVHANARPACFQVTEQQDTPEPLKVLPSNCSTSALPTAATAPVKSTSTRTPVTTAPKRGLRRL</sequence>
<feature type="region of interest" description="Disordered" evidence="8">
    <location>
        <begin position="259"/>
        <end position="287"/>
    </location>
</feature>
<evidence type="ECO:0000256" key="7">
    <source>
        <dbReference type="RuleBase" id="RU362109"/>
    </source>
</evidence>
<gene>
    <name evidence="10" type="ORF">PHSY_006134</name>
</gene>
<name>R9PK96_PSEHS</name>
<dbReference type="EC" id="2.3.2.23" evidence="1"/>
<dbReference type="SUPFAM" id="SSF54495">
    <property type="entry name" value="UBC-like"/>
    <property type="match status" value="1"/>
</dbReference>
<evidence type="ECO:0000256" key="2">
    <source>
        <dbReference type="ARBA" id="ARBA00022679"/>
    </source>
</evidence>
<accession>R9PK96</accession>
<evidence type="ECO:0000256" key="3">
    <source>
        <dbReference type="ARBA" id="ARBA00022741"/>
    </source>
</evidence>
<keyword evidence="2" id="KW-0808">Transferase</keyword>
<reference evidence="11" key="1">
    <citation type="journal article" date="2013" name="Genome Announc.">
        <title>Draft genome sequence of the basidiomycetous yeast-like fungus Pseudozyma hubeiensis SY62, which produces an abundant amount of the biosurfactant mannosylerythritol lipids.</title>
        <authorList>
            <person name="Konishi M."/>
            <person name="Hatada Y."/>
            <person name="Horiuchi J."/>
        </authorList>
    </citation>
    <scope>NUCLEOTIDE SEQUENCE [LARGE SCALE GENOMIC DNA]</scope>
    <source>
        <strain evidence="11">SY62</strain>
    </source>
</reference>
<comment type="similarity">
    <text evidence="7">Belongs to the ubiquitin-conjugating enzyme family.</text>
</comment>
<dbReference type="PROSITE" id="PS00183">
    <property type="entry name" value="UBC_1"/>
    <property type="match status" value="1"/>
</dbReference>
<dbReference type="PANTHER" id="PTHR24067">
    <property type="entry name" value="UBIQUITIN-CONJUGATING ENZYME E2"/>
    <property type="match status" value="1"/>
</dbReference>
<keyword evidence="5 7" id="KW-0067">ATP-binding</keyword>
<dbReference type="InterPro" id="IPR016135">
    <property type="entry name" value="UBQ-conjugating_enzyme/RWD"/>
</dbReference>
<evidence type="ECO:0000256" key="4">
    <source>
        <dbReference type="ARBA" id="ARBA00022786"/>
    </source>
</evidence>
<keyword evidence="11" id="KW-1185">Reference proteome</keyword>
<dbReference type="InterPro" id="IPR000608">
    <property type="entry name" value="UBC"/>
</dbReference>
<dbReference type="PROSITE" id="PS50127">
    <property type="entry name" value="UBC_2"/>
    <property type="match status" value="1"/>
</dbReference>
<feature type="region of interest" description="Disordered" evidence="8">
    <location>
        <begin position="49"/>
        <end position="77"/>
    </location>
</feature>
<dbReference type="EMBL" id="DF238821">
    <property type="protein sequence ID" value="GAC98540.1"/>
    <property type="molecule type" value="Genomic_DNA"/>
</dbReference>
<dbReference type="OrthoDB" id="10069349at2759"/>
<evidence type="ECO:0000313" key="10">
    <source>
        <dbReference type="EMBL" id="GAC98540.1"/>
    </source>
</evidence>
<evidence type="ECO:0000256" key="5">
    <source>
        <dbReference type="ARBA" id="ARBA00022840"/>
    </source>
</evidence>
<dbReference type="InterPro" id="IPR050113">
    <property type="entry name" value="Ub_conjugating_enzyme"/>
</dbReference>
<dbReference type="CDD" id="cd23804">
    <property type="entry name" value="UBCc_UBE2S"/>
    <property type="match status" value="1"/>
</dbReference>
<dbReference type="Pfam" id="PF00179">
    <property type="entry name" value="UQ_con"/>
    <property type="match status" value="1"/>
</dbReference>
<dbReference type="InterPro" id="IPR023313">
    <property type="entry name" value="UBQ-conjugating_AS"/>
</dbReference>
<feature type="compositionally biased region" description="Pro residues" evidence="8">
    <location>
        <begin position="62"/>
        <end position="73"/>
    </location>
</feature>
<dbReference type="HOGENOM" id="CLU_030988_5_1_1"/>